<dbReference type="PROSITE" id="PS50102">
    <property type="entry name" value="RRM"/>
    <property type="match status" value="1"/>
</dbReference>
<organism evidence="3 4">
    <name type="scientific">Phascolarctos cinereus</name>
    <name type="common">Koala</name>
    <dbReference type="NCBI Taxonomy" id="38626"/>
    <lineage>
        <taxon>Eukaryota</taxon>
        <taxon>Metazoa</taxon>
        <taxon>Chordata</taxon>
        <taxon>Craniata</taxon>
        <taxon>Vertebrata</taxon>
        <taxon>Euteleostomi</taxon>
        <taxon>Mammalia</taxon>
        <taxon>Metatheria</taxon>
        <taxon>Diprotodontia</taxon>
        <taxon>Phascolarctidae</taxon>
        <taxon>Phascolarctos</taxon>
    </lineage>
</organism>
<dbReference type="Gene3D" id="3.30.70.330">
    <property type="match status" value="1"/>
</dbReference>
<dbReference type="PANTHER" id="PTHR15225:SF8">
    <property type="entry name" value="RNA-BINDING PROTEIN 43"/>
    <property type="match status" value="1"/>
</dbReference>
<dbReference type="InterPro" id="IPR035979">
    <property type="entry name" value="RBD_domain_sf"/>
</dbReference>
<keyword evidence="3" id="KW-1185">Reference proteome</keyword>
<name>A0A6P5J4A0_PHACI</name>
<dbReference type="RefSeq" id="XP_020826016.1">
    <property type="nucleotide sequence ID" value="XM_020970357.1"/>
</dbReference>
<dbReference type="KEGG" id="pcw:110196904"/>
<evidence type="ECO:0000313" key="3">
    <source>
        <dbReference type="Proteomes" id="UP000515140"/>
    </source>
</evidence>
<dbReference type="GO" id="GO:0003723">
    <property type="term" value="F:RNA binding"/>
    <property type="evidence" value="ECO:0007669"/>
    <property type="project" value="UniProtKB-UniRule"/>
</dbReference>
<dbReference type="FunCoup" id="A0A6P5J4A0">
    <property type="interactions" value="68"/>
</dbReference>
<proteinExistence type="predicted"/>
<protein>
    <submittedName>
        <fullName evidence="4">RNA-binding protein 43</fullName>
    </submittedName>
</protein>
<dbReference type="Pfam" id="PF23085">
    <property type="entry name" value="RRM_PARP14_3"/>
    <property type="match status" value="1"/>
</dbReference>
<dbReference type="AlphaFoldDB" id="A0A6P5J4A0"/>
<dbReference type="PANTHER" id="PTHR15225">
    <property type="entry name" value="INTERFERON-INDUCED PROTEIN 35/NMI N-MYC/STAT INTERACTING PROTEIN"/>
    <property type="match status" value="1"/>
</dbReference>
<sequence>MASIHSENKPEAYERTIVVSNVPVGNFNDEAMADILRRYFQKANNKDGDVENVTYPTRIKGVAFVTFKEIKGAENILKKEKYCLTEEGLLPTCLTVSHFSENVIRCVFVHLDLSIFGKEVIVENLVTELKEKIPSLKFYLVQANGLVIVKGSFLAIKRLKEVLLLKASSLHGNNTNCVSLKEEKKKKTFPEWSTAVSSVQPAMPKTIGNEQIIVLDTDVFKYMKCGNQMYEKALKYFNVVSQEIVNDEVTTICLRGSQTDSHSDHLKNVKELIEEFSYTLSLELRKETLSLDGKDINERRNIWLACQVLKPQYPQILVEHNSKHIDIIGNASDTYQFKKLVMKFAREKDNFGKHNDTS</sequence>
<keyword evidence="1" id="KW-0694">RNA-binding</keyword>
<feature type="domain" description="RRM" evidence="2">
    <location>
        <begin position="15"/>
        <end position="101"/>
    </location>
</feature>
<dbReference type="InterPro" id="IPR012677">
    <property type="entry name" value="Nucleotide-bd_a/b_plait_sf"/>
</dbReference>
<dbReference type="SUPFAM" id="SSF54928">
    <property type="entry name" value="RNA-binding domain, RBD"/>
    <property type="match status" value="1"/>
</dbReference>
<dbReference type="OMA" id="FYETHID"/>
<evidence type="ECO:0000256" key="1">
    <source>
        <dbReference type="PROSITE-ProRule" id="PRU00176"/>
    </source>
</evidence>
<evidence type="ECO:0000259" key="2">
    <source>
        <dbReference type="PROSITE" id="PS50102"/>
    </source>
</evidence>
<dbReference type="CTD" id="375287"/>
<dbReference type="GeneID" id="110196904"/>
<dbReference type="InParanoid" id="A0A6P5J4A0"/>
<evidence type="ECO:0000313" key="4">
    <source>
        <dbReference type="RefSeq" id="XP_020826016.1"/>
    </source>
</evidence>
<reference evidence="4" key="1">
    <citation type="submission" date="2025-08" db="UniProtKB">
        <authorList>
            <consortium name="RefSeq"/>
        </authorList>
    </citation>
    <scope>IDENTIFICATION</scope>
    <source>
        <tissue evidence="4">Spleen</tissue>
    </source>
</reference>
<gene>
    <name evidence="4" type="primary">RBM43</name>
</gene>
<accession>A0A6P5J4A0</accession>
<dbReference type="Proteomes" id="UP000515140">
    <property type="component" value="Unplaced"/>
</dbReference>
<dbReference type="InterPro" id="IPR000504">
    <property type="entry name" value="RRM_dom"/>
</dbReference>